<accession>A0A6V8LPU7</accession>
<evidence type="ECO:0000313" key="14">
    <source>
        <dbReference type="EMBL" id="GFK94573.1"/>
    </source>
</evidence>
<feature type="binding site" evidence="10">
    <location>
        <begin position="13"/>
        <end position="20"/>
    </location>
    <ligand>
        <name>ATP</name>
        <dbReference type="ChEBI" id="CHEBI:30616"/>
    </ligand>
</feature>
<evidence type="ECO:0000256" key="10">
    <source>
        <dbReference type="HAMAP-Rule" id="MF_00185"/>
    </source>
</evidence>
<evidence type="ECO:0000256" key="12">
    <source>
        <dbReference type="RuleBase" id="RU003784"/>
    </source>
</evidence>
<gene>
    <name evidence="10 14" type="primary">miaA</name>
    <name evidence="14" type="ORF">NNJEOMEG_02420</name>
</gene>
<organism evidence="14 15">
    <name type="scientific">Fundidesulfovibrio magnetotacticus</name>
    <dbReference type="NCBI Taxonomy" id="2730080"/>
    <lineage>
        <taxon>Bacteria</taxon>
        <taxon>Pseudomonadati</taxon>
        <taxon>Thermodesulfobacteriota</taxon>
        <taxon>Desulfovibrionia</taxon>
        <taxon>Desulfovibrionales</taxon>
        <taxon>Desulfovibrionaceae</taxon>
        <taxon>Fundidesulfovibrio</taxon>
    </lineage>
</organism>
<dbReference type="HAMAP" id="MF_00185">
    <property type="entry name" value="IPP_trans"/>
    <property type="match status" value="1"/>
</dbReference>
<evidence type="ECO:0000256" key="2">
    <source>
        <dbReference type="ARBA" id="ARBA00003213"/>
    </source>
</evidence>
<evidence type="ECO:0000256" key="7">
    <source>
        <dbReference type="ARBA" id="ARBA00022840"/>
    </source>
</evidence>
<dbReference type="NCBIfam" id="TIGR00174">
    <property type="entry name" value="miaA"/>
    <property type="match status" value="1"/>
</dbReference>
<dbReference type="GO" id="GO:0005524">
    <property type="term" value="F:ATP binding"/>
    <property type="evidence" value="ECO:0007669"/>
    <property type="project" value="UniProtKB-UniRule"/>
</dbReference>
<name>A0A6V8LPU7_9BACT</name>
<evidence type="ECO:0000256" key="1">
    <source>
        <dbReference type="ARBA" id="ARBA00001946"/>
    </source>
</evidence>
<dbReference type="EC" id="2.5.1.75" evidence="10"/>
<proteinExistence type="inferred from homology"/>
<reference evidence="14 15" key="2">
    <citation type="submission" date="2020-05" db="EMBL/GenBank/DDBJ databases">
        <title>Draft genome sequence of Desulfovibrio sp. strainFSS-1.</title>
        <authorList>
            <person name="Shimoshige H."/>
            <person name="Kobayashi H."/>
            <person name="Maekawa T."/>
        </authorList>
    </citation>
    <scope>NUCLEOTIDE SEQUENCE [LARGE SCALE GENOMIC DNA]</scope>
    <source>
        <strain evidence="14 15">SIID29052-01</strain>
    </source>
</reference>
<evidence type="ECO:0000256" key="9">
    <source>
        <dbReference type="ARBA" id="ARBA00049563"/>
    </source>
</evidence>
<evidence type="ECO:0000256" key="13">
    <source>
        <dbReference type="RuleBase" id="RU003785"/>
    </source>
</evidence>
<dbReference type="AlphaFoldDB" id="A0A6V8LPU7"/>
<dbReference type="InterPro" id="IPR027417">
    <property type="entry name" value="P-loop_NTPase"/>
</dbReference>
<dbReference type="SUPFAM" id="SSF52540">
    <property type="entry name" value="P-loop containing nucleoside triphosphate hydrolases"/>
    <property type="match status" value="1"/>
</dbReference>
<feature type="binding site" evidence="10">
    <location>
        <begin position="15"/>
        <end position="20"/>
    </location>
    <ligand>
        <name>substrate</name>
    </ligand>
</feature>
<comment type="function">
    <text evidence="2 10 12">Catalyzes the transfer of a dimethylallyl group onto the adenine at position 37 in tRNAs that read codons beginning with uridine, leading to the formation of N6-(dimethylallyl)adenosine (i(6)A).</text>
</comment>
<dbReference type="Gene3D" id="1.10.20.140">
    <property type="match status" value="1"/>
</dbReference>
<comment type="similarity">
    <text evidence="3 10 13">Belongs to the IPP transferase family.</text>
</comment>
<dbReference type="GO" id="GO:0006400">
    <property type="term" value="P:tRNA modification"/>
    <property type="evidence" value="ECO:0007669"/>
    <property type="project" value="TreeGrafter"/>
</dbReference>
<keyword evidence="7 10" id="KW-0067">ATP-binding</keyword>
<dbReference type="InterPro" id="IPR018022">
    <property type="entry name" value="IPT"/>
</dbReference>
<evidence type="ECO:0000256" key="3">
    <source>
        <dbReference type="ARBA" id="ARBA00005842"/>
    </source>
</evidence>
<evidence type="ECO:0000256" key="6">
    <source>
        <dbReference type="ARBA" id="ARBA00022741"/>
    </source>
</evidence>
<keyword evidence="15" id="KW-1185">Reference proteome</keyword>
<dbReference type="GO" id="GO:0052381">
    <property type="term" value="F:tRNA dimethylallyltransferase activity"/>
    <property type="evidence" value="ECO:0007669"/>
    <property type="project" value="UniProtKB-UniRule"/>
</dbReference>
<evidence type="ECO:0000256" key="4">
    <source>
        <dbReference type="ARBA" id="ARBA00022679"/>
    </source>
</evidence>
<feature type="region of interest" description="Interaction with substrate tRNA" evidence="10">
    <location>
        <begin position="162"/>
        <end position="166"/>
    </location>
</feature>
<keyword evidence="8 10" id="KW-0460">Magnesium</keyword>
<evidence type="ECO:0000256" key="5">
    <source>
        <dbReference type="ARBA" id="ARBA00022694"/>
    </source>
</evidence>
<comment type="cofactor">
    <cofactor evidence="1 10">
        <name>Mg(2+)</name>
        <dbReference type="ChEBI" id="CHEBI:18420"/>
    </cofactor>
</comment>
<keyword evidence="4 10" id="KW-0808">Transferase</keyword>
<feature type="site" description="Interaction with substrate tRNA" evidence="10">
    <location>
        <position position="126"/>
    </location>
</feature>
<keyword evidence="6 10" id="KW-0547">Nucleotide-binding</keyword>
<comment type="catalytic activity">
    <reaction evidence="9 10 11">
        <text>adenosine(37) in tRNA + dimethylallyl diphosphate = N(6)-dimethylallyladenosine(37) in tRNA + diphosphate</text>
        <dbReference type="Rhea" id="RHEA:26482"/>
        <dbReference type="Rhea" id="RHEA-COMP:10162"/>
        <dbReference type="Rhea" id="RHEA-COMP:10375"/>
        <dbReference type="ChEBI" id="CHEBI:33019"/>
        <dbReference type="ChEBI" id="CHEBI:57623"/>
        <dbReference type="ChEBI" id="CHEBI:74411"/>
        <dbReference type="ChEBI" id="CHEBI:74415"/>
        <dbReference type="EC" id="2.5.1.75"/>
    </reaction>
</comment>
<dbReference type="Proteomes" id="UP000494245">
    <property type="component" value="Unassembled WGS sequence"/>
</dbReference>
<sequence length="317" mass="34331">MSPSPARVLCVLGATGTGKTDAALALAEALGGAVVNVDSRQVYRGVPVTTAQPTQDEQARCPHHLYGFLPLEESVSAGAYAQQASGAVRQVLAQGLVPILTGGTGLYFQALLEGLAPIPDVPEAVRAAVQERWDHEGPETMHALLRRADPAYAAKVHANDRQRVTRALEVLEATGRTFSAWHARLERPMELDSFRLGVRVARPDLERRLARRIEAMLAAGAVEEIRAVLDSGVDPQAPGLSGIGCAELRDHLLGRTDLVEACRLWLANTRAYAKRQETWFRRDPHVRWFVPGDSAALVSHARSWLERDRPGAGEGAG</sequence>
<feature type="site" description="Interaction with substrate tRNA" evidence="10">
    <location>
        <position position="104"/>
    </location>
</feature>
<dbReference type="Pfam" id="PF01715">
    <property type="entry name" value="IPPT"/>
    <property type="match status" value="1"/>
</dbReference>
<evidence type="ECO:0000256" key="11">
    <source>
        <dbReference type="RuleBase" id="RU003783"/>
    </source>
</evidence>
<dbReference type="RefSeq" id="WP_173084778.1">
    <property type="nucleotide sequence ID" value="NZ_BLTE01000010.1"/>
</dbReference>
<dbReference type="PANTHER" id="PTHR11088">
    <property type="entry name" value="TRNA DIMETHYLALLYLTRANSFERASE"/>
    <property type="match status" value="1"/>
</dbReference>
<feature type="region of interest" description="Interaction with substrate tRNA" evidence="10">
    <location>
        <begin position="38"/>
        <end position="41"/>
    </location>
</feature>
<comment type="subunit">
    <text evidence="10">Monomer.</text>
</comment>
<dbReference type="EMBL" id="BLTE01000010">
    <property type="protein sequence ID" value="GFK94573.1"/>
    <property type="molecule type" value="Genomic_DNA"/>
</dbReference>
<protein>
    <recommendedName>
        <fullName evidence="10">tRNA dimethylallyltransferase</fullName>
        <ecNumber evidence="10">2.5.1.75</ecNumber>
    </recommendedName>
    <alternativeName>
        <fullName evidence="10">Dimethylallyl diphosphate:tRNA dimethylallyltransferase</fullName>
        <shortName evidence="10">DMAPP:tRNA dimethylallyltransferase</shortName>
        <shortName evidence="10">DMATase</shortName>
    </alternativeName>
    <alternativeName>
        <fullName evidence="10">Isopentenyl-diphosphate:tRNA isopentenyltransferase</fullName>
        <shortName evidence="10">IPP transferase</shortName>
        <shortName evidence="10">IPPT</shortName>
        <shortName evidence="10">IPTase</shortName>
    </alternativeName>
</protein>
<dbReference type="PANTHER" id="PTHR11088:SF60">
    <property type="entry name" value="TRNA DIMETHYLALLYLTRANSFERASE"/>
    <property type="match status" value="1"/>
</dbReference>
<comment type="caution">
    <text evidence="14">The sequence shown here is derived from an EMBL/GenBank/DDBJ whole genome shotgun (WGS) entry which is preliminary data.</text>
</comment>
<comment type="caution">
    <text evidence="10">Lacks conserved residue(s) required for the propagation of feature annotation.</text>
</comment>
<keyword evidence="5 10" id="KW-0819">tRNA processing</keyword>
<evidence type="ECO:0000256" key="8">
    <source>
        <dbReference type="ARBA" id="ARBA00022842"/>
    </source>
</evidence>
<dbReference type="Gene3D" id="3.40.50.300">
    <property type="entry name" value="P-loop containing nucleotide triphosphate hydrolases"/>
    <property type="match status" value="1"/>
</dbReference>
<evidence type="ECO:0000313" key="15">
    <source>
        <dbReference type="Proteomes" id="UP000494245"/>
    </source>
</evidence>
<dbReference type="FunFam" id="1.10.20.140:FF:000001">
    <property type="entry name" value="tRNA dimethylallyltransferase"/>
    <property type="match status" value="1"/>
</dbReference>
<reference evidence="14 15" key="1">
    <citation type="submission" date="2020-04" db="EMBL/GenBank/DDBJ databases">
        <authorList>
            <consortium name="Desulfovibrio sp. FSS-1 genome sequencing consortium"/>
            <person name="Shimoshige H."/>
            <person name="Kobayashi H."/>
            <person name="Maekawa T."/>
        </authorList>
    </citation>
    <scope>NUCLEOTIDE SEQUENCE [LARGE SCALE GENOMIC DNA]</scope>
    <source>
        <strain evidence="14 15">SIID29052-01</strain>
    </source>
</reference>
<dbReference type="InterPro" id="IPR039657">
    <property type="entry name" value="Dimethylallyltransferase"/>
</dbReference>